<keyword evidence="7 14" id="KW-0378">Hydrolase</keyword>
<evidence type="ECO:0000256" key="9">
    <source>
        <dbReference type="ARBA" id="ARBA00022946"/>
    </source>
</evidence>
<dbReference type="Pfam" id="PF01223">
    <property type="entry name" value="Endonuclease_NS"/>
    <property type="match status" value="1"/>
</dbReference>
<reference evidence="17" key="1">
    <citation type="submission" date="2021-12" db="EMBL/GenBank/DDBJ databases">
        <authorList>
            <person name="King R."/>
        </authorList>
    </citation>
    <scope>NUCLEOTIDE SEQUENCE</scope>
</reference>
<dbReference type="GO" id="GO:0000014">
    <property type="term" value="F:single-stranded DNA endodeoxyribonuclease activity"/>
    <property type="evidence" value="ECO:0007669"/>
    <property type="project" value="TreeGrafter"/>
</dbReference>
<dbReference type="InterPro" id="IPR040255">
    <property type="entry name" value="Non-specific_endonuclease"/>
</dbReference>
<evidence type="ECO:0000256" key="2">
    <source>
        <dbReference type="ARBA" id="ARBA00004173"/>
    </source>
</evidence>
<dbReference type="PROSITE" id="PS01070">
    <property type="entry name" value="NUCLEASE_NON_SPEC"/>
    <property type="match status" value="1"/>
</dbReference>
<dbReference type="PROSITE" id="PS51257">
    <property type="entry name" value="PROKAR_LIPOPROTEIN"/>
    <property type="match status" value="1"/>
</dbReference>
<keyword evidence="6 14" id="KW-0255">Endonuclease</keyword>
<keyword evidence="4 14" id="KW-0540">Nuclease</keyword>
<evidence type="ECO:0000313" key="17">
    <source>
        <dbReference type="EMBL" id="CAH0548704.1"/>
    </source>
</evidence>
<accession>A0A9P0FB96</accession>
<dbReference type="PANTHER" id="PTHR13966:SF5">
    <property type="entry name" value="ENDONUCLEASE G, MITOCHONDRIAL"/>
    <property type="match status" value="1"/>
</dbReference>
<evidence type="ECO:0000313" key="18">
    <source>
        <dbReference type="Proteomes" id="UP001154078"/>
    </source>
</evidence>
<gene>
    <name evidence="17" type="ORF">MELIAE_LOCUS2121</name>
</gene>
<evidence type="ECO:0000256" key="8">
    <source>
        <dbReference type="ARBA" id="ARBA00022842"/>
    </source>
</evidence>
<dbReference type="FunFam" id="3.40.570.10:FF:000002">
    <property type="entry name" value="Endonuclease G, mitochondrial"/>
    <property type="match status" value="1"/>
</dbReference>
<sequence>MFKKIGKFALVGSVGVSCFIAGTYYDNFKPFETETIKKLPGLPFFGTVSAATSFPPPPIESKANRVSQIMKYGFPGYDNIRSFDDYVLSYDHRTKVAHWVFEHLTSESVKRNETVDRAKCEFKPDESIHTYFRSNNSDYKGSGYDRGHMAAAGNHKRDQKHVEQTFYLTNMAPQVGRGFNRDSWNRLEKYVRKLTKAYVNVYCCTGPLFLPRKESDGKKYITYEVIGANNVAVPTHFYKVVVGETQDGKLEMEAYVMPNQVIDDNVPLSSFQVPPESIEKAAGLLFFDVARNKISKINGKKN</sequence>
<dbReference type="SUPFAM" id="SSF54060">
    <property type="entry name" value="His-Me finger endonucleases"/>
    <property type="match status" value="1"/>
</dbReference>
<dbReference type="OrthoDB" id="5418055at2759"/>
<organism evidence="17 18">
    <name type="scientific">Brassicogethes aeneus</name>
    <name type="common">Rape pollen beetle</name>
    <name type="synonym">Meligethes aeneus</name>
    <dbReference type="NCBI Taxonomy" id="1431903"/>
    <lineage>
        <taxon>Eukaryota</taxon>
        <taxon>Metazoa</taxon>
        <taxon>Ecdysozoa</taxon>
        <taxon>Arthropoda</taxon>
        <taxon>Hexapoda</taxon>
        <taxon>Insecta</taxon>
        <taxon>Pterygota</taxon>
        <taxon>Neoptera</taxon>
        <taxon>Endopterygota</taxon>
        <taxon>Coleoptera</taxon>
        <taxon>Polyphaga</taxon>
        <taxon>Cucujiformia</taxon>
        <taxon>Nitidulidae</taxon>
        <taxon>Meligethinae</taxon>
        <taxon>Brassicogethes</taxon>
    </lineage>
</organism>
<keyword evidence="11" id="KW-1015">Disulfide bond</keyword>
<dbReference type="EC" id="3.1.30.-" evidence="14"/>
<evidence type="ECO:0000256" key="12">
    <source>
        <dbReference type="PIRSR" id="PIRSR640255-1"/>
    </source>
</evidence>
<keyword evidence="10" id="KW-0496">Mitochondrion</keyword>
<proteinExistence type="inferred from homology"/>
<dbReference type="GO" id="GO:0005634">
    <property type="term" value="C:nucleus"/>
    <property type="evidence" value="ECO:0007669"/>
    <property type="project" value="TreeGrafter"/>
</dbReference>
<evidence type="ECO:0000256" key="3">
    <source>
        <dbReference type="ARBA" id="ARBA00010052"/>
    </source>
</evidence>
<evidence type="ECO:0000259" key="16">
    <source>
        <dbReference type="SMART" id="SM00892"/>
    </source>
</evidence>
<keyword evidence="8" id="KW-0460">Magnesium</keyword>
<dbReference type="CDD" id="cd00091">
    <property type="entry name" value="NUC"/>
    <property type="match status" value="1"/>
</dbReference>
<keyword evidence="5 13" id="KW-0479">Metal-binding</keyword>
<evidence type="ECO:0000256" key="14">
    <source>
        <dbReference type="RuleBase" id="RU366055"/>
    </source>
</evidence>
<evidence type="ECO:0000256" key="1">
    <source>
        <dbReference type="ARBA" id="ARBA00001946"/>
    </source>
</evidence>
<dbReference type="GO" id="GO:0046872">
    <property type="term" value="F:metal ion binding"/>
    <property type="evidence" value="ECO:0007669"/>
    <property type="project" value="UniProtKB-KW"/>
</dbReference>
<dbReference type="PANTHER" id="PTHR13966">
    <property type="entry name" value="ENDONUCLEASE RELATED"/>
    <property type="match status" value="1"/>
</dbReference>
<evidence type="ECO:0000256" key="11">
    <source>
        <dbReference type="ARBA" id="ARBA00023157"/>
    </source>
</evidence>
<dbReference type="EMBL" id="OV121141">
    <property type="protein sequence ID" value="CAH0548704.1"/>
    <property type="molecule type" value="Genomic_DNA"/>
</dbReference>
<dbReference type="GO" id="GO:0003676">
    <property type="term" value="F:nucleic acid binding"/>
    <property type="evidence" value="ECO:0007669"/>
    <property type="project" value="InterPro"/>
</dbReference>
<dbReference type="AlphaFoldDB" id="A0A9P0FB96"/>
<dbReference type="InterPro" id="IPR020821">
    <property type="entry name" value="ENPP1-3/EXOG-like_nuc-like"/>
</dbReference>
<keyword evidence="18" id="KW-1185">Reference proteome</keyword>
<dbReference type="InterPro" id="IPR044929">
    <property type="entry name" value="DNA/RNA_non-sp_Endonuclease_sf"/>
</dbReference>
<evidence type="ECO:0000256" key="7">
    <source>
        <dbReference type="ARBA" id="ARBA00022801"/>
    </source>
</evidence>
<dbReference type="GO" id="GO:0004521">
    <property type="term" value="F:RNA endonuclease activity"/>
    <property type="evidence" value="ECO:0007669"/>
    <property type="project" value="TreeGrafter"/>
</dbReference>
<name>A0A9P0FB96_BRAAE</name>
<feature type="binding site" evidence="13">
    <location>
        <position position="180"/>
    </location>
    <ligand>
        <name>Mg(2+)</name>
        <dbReference type="ChEBI" id="CHEBI:18420"/>
        <note>catalytic</note>
    </ligand>
</feature>
<comment type="similarity">
    <text evidence="3 14">Belongs to the DNA/RNA non-specific endonuclease family.</text>
</comment>
<dbReference type="Gene3D" id="3.40.570.10">
    <property type="entry name" value="Extracellular Endonuclease, subunit A"/>
    <property type="match status" value="1"/>
</dbReference>
<dbReference type="SMART" id="SM00892">
    <property type="entry name" value="Endonuclease_NS"/>
    <property type="match status" value="1"/>
</dbReference>
<protein>
    <recommendedName>
        <fullName evidence="14">Endonuclease</fullName>
        <ecNumber evidence="14">3.1.30.-</ecNumber>
    </recommendedName>
</protein>
<dbReference type="InterPro" id="IPR044925">
    <property type="entry name" value="His-Me_finger_sf"/>
</dbReference>
<evidence type="ECO:0000256" key="4">
    <source>
        <dbReference type="ARBA" id="ARBA00022722"/>
    </source>
</evidence>
<evidence type="ECO:0000259" key="15">
    <source>
        <dbReference type="SMART" id="SM00477"/>
    </source>
</evidence>
<evidence type="ECO:0000256" key="5">
    <source>
        <dbReference type="ARBA" id="ARBA00022723"/>
    </source>
</evidence>
<evidence type="ECO:0000256" key="13">
    <source>
        <dbReference type="PIRSR" id="PIRSR640255-2"/>
    </source>
</evidence>
<feature type="domain" description="ENPP1-3/EXOG-like endonuclease/phosphodiesterase" evidence="15">
    <location>
        <begin position="83"/>
        <end position="293"/>
    </location>
</feature>
<dbReference type="InterPro" id="IPR018524">
    <property type="entry name" value="DNA/RNA_endonuclease_AS"/>
</dbReference>
<feature type="active site" description="Proton acceptor" evidence="12">
    <location>
        <position position="148"/>
    </location>
</feature>
<keyword evidence="9" id="KW-0809">Transit peptide</keyword>
<evidence type="ECO:0000256" key="6">
    <source>
        <dbReference type="ARBA" id="ARBA00022759"/>
    </source>
</evidence>
<evidence type="ECO:0000256" key="10">
    <source>
        <dbReference type="ARBA" id="ARBA00023128"/>
    </source>
</evidence>
<dbReference type="Proteomes" id="UP001154078">
    <property type="component" value="Chromosome 10"/>
</dbReference>
<dbReference type="InterPro" id="IPR001604">
    <property type="entry name" value="Endo_G_ENPP1-like_dom"/>
</dbReference>
<feature type="domain" description="DNA/RNA non-specific endonuclease/pyrophosphatase/phosphodiesterase" evidence="16">
    <location>
        <begin position="82"/>
        <end position="293"/>
    </location>
</feature>
<dbReference type="GO" id="GO:0006309">
    <property type="term" value="P:apoptotic DNA fragmentation"/>
    <property type="evidence" value="ECO:0007669"/>
    <property type="project" value="TreeGrafter"/>
</dbReference>
<dbReference type="SMART" id="SM00477">
    <property type="entry name" value="NUC"/>
    <property type="match status" value="1"/>
</dbReference>
<dbReference type="GO" id="GO:0005743">
    <property type="term" value="C:mitochondrial inner membrane"/>
    <property type="evidence" value="ECO:0007669"/>
    <property type="project" value="TreeGrafter"/>
</dbReference>
<comment type="subcellular location">
    <subcellularLocation>
        <location evidence="2">Mitochondrion</location>
    </subcellularLocation>
</comment>
<comment type="cofactor">
    <cofactor evidence="1 14">
        <name>Mg(2+)</name>
        <dbReference type="ChEBI" id="CHEBI:18420"/>
    </cofactor>
</comment>